<dbReference type="Proteomes" id="UP000246464">
    <property type="component" value="Chromosome 13"/>
</dbReference>
<sequence>MAFVKCMDIEYRGRNSRDHFQSGCLWNRCSGHDDYRSTRRKRKSFSGNLESALQMCAGHP</sequence>
<dbReference type="AlphaFoldDB" id="A0A2U9C6H6"/>
<gene>
    <name evidence="1" type="ORF">SMAX5B_018988</name>
</gene>
<organism evidence="1 2">
    <name type="scientific">Scophthalmus maximus</name>
    <name type="common">Turbot</name>
    <name type="synonym">Psetta maxima</name>
    <dbReference type="NCBI Taxonomy" id="52904"/>
    <lineage>
        <taxon>Eukaryota</taxon>
        <taxon>Metazoa</taxon>
        <taxon>Chordata</taxon>
        <taxon>Craniata</taxon>
        <taxon>Vertebrata</taxon>
        <taxon>Euteleostomi</taxon>
        <taxon>Actinopterygii</taxon>
        <taxon>Neopterygii</taxon>
        <taxon>Teleostei</taxon>
        <taxon>Neoteleostei</taxon>
        <taxon>Acanthomorphata</taxon>
        <taxon>Carangaria</taxon>
        <taxon>Pleuronectiformes</taxon>
        <taxon>Pleuronectoidei</taxon>
        <taxon>Scophthalmidae</taxon>
        <taxon>Scophthalmus</taxon>
    </lineage>
</organism>
<evidence type="ECO:0000313" key="1">
    <source>
        <dbReference type="EMBL" id="AWP11670.1"/>
    </source>
</evidence>
<reference evidence="1 2" key="1">
    <citation type="submission" date="2017-12" db="EMBL/GenBank/DDBJ databases">
        <title>Integrating genomic resources of turbot (Scophthalmus maximus) in depth evaluation of genetic and physical mapping variation across individuals.</title>
        <authorList>
            <person name="Martinez P."/>
        </authorList>
    </citation>
    <scope>NUCLEOTIDE SEQUENCE [LARGE SCALE GENOMIC DNA]</scope>
</reference>
<dbReference type="EMBL" id="CP026255">
    <property type="protein sequence ID" value="AWP11670.1"/>
    <property type="molecule type" value="Genomic_DNA"/>
</dbReference>
<protein>
    <submittedName>
        <fullName evidence="1">Uncharacterized protein</fullName>
    </submittedName>
</protein>
<name>A0A2U9C6H6_SCOMX</name>
<accession>A0A2U9C6H6</accession>
<proteinExistence type="predicted"/>
<keyword evidence="2" id="KW-1185">Reference proteome</keyword>
<evidence type="ECO:0000313" key="2">
    <source>
        <dbReference type="Proteomes" id="UP000246464"/>
    </source>
</evidence>